<sequence length="109" mass="12635">MLHGQFFEIVKFQSQFVFRRKKMECIFLNNDIKLNLINQSVQQFDLCSDIVFNSSGTIIVSTQRFGVLRMGKINLINSLKRHSNCVNCPVYIQKQEIFLSGSGDKTKRI</sequence>
<evidence type="ECO:0000313" key="2">
    <source>
        <dbReference type="Proteomes" id="UP000692954"/>
    </source>
</evidence>
<accession>A0A8S1RGW7</accession>
<evidence type="ECO:0000313" key="1">
    <source>
        <dbReference type="EMBL" id="CAD8127671.1"/>
    </source>
</evidence>
<reference evidence="1" key="1">
    <citation type="submission" date="2021-01" db="EMBL/GenBank/DDBJ databases">
        <authorList>
            <consortium name="Genoscope - CEA"/>
            <person name="William W."/>
        </authorList>
    </citation>
    <scope>NUCLEOTIDE SEQUENCE</scope>
</reference>
<gene>
    <name evidence="1" type="ORF">PSON_ATCC_30995.1.T1780104</name>
</gene>
<dbReference type="Proteomes" id="UP000692954">
    <property type="component" value="Unassembled WGS sequence"/>
</dbReference>
<name>A0A8S1RGW7_9CILI</name>
<dbReference type="AlphaFoldDB" id="A0A8S1RGW7"/>
<organism evidence="1 2">
    <name type="scientific">Paramecium sonneborni</name>
    <dbReference type="NCBI Taxonomy" id="65129"/>
    <lineage>
        <taxon>Eukaryota</taxon>
        <taxon>Sar</taxon>
        <taxon>Alveolata</taxon>
        <taxon>Ciliophora</taxon>
        <taxon>Intramacronucleata</taxon>
        <taxon>Oligohymenophorea</taxon>
        <taxon>Peniculida</taxon>
        <taxon>Parameciidae</taxon>
        <taxon>Paramecium</taxon>
    </lineage>
</organism>
<protein>
    <submittedName>
        <fullName evidence="1">Uncharacterized protein</fullName>
    </submittedName>
</protein>
<dbReference type="EMBL" id="CAJJDN010000178">
    <property type="protein sequence ID" value="CAD8127671.1"/>
    <property type="molecule type" value="Genomic_DNA"/>
</dbReference>
<proteinExistence type="predicted"/>
<keyword evidence="2" id="KW-1185">Reference proteome</keyword>
<comment type="caution">
    <text evidence="1">The sequence shown here is derived from an EMBL/GenBank/DDBJ whole genome shotgun (WGS) entry which is preliminary data.</text>
</comment>